<evidence type="ECO:0000313" key="4">
    <source>
        <dbReference type="WBParaSite" id="scaffold5318_cov287.g9401"/>
    </source>
</evidence>
<dbReference type="GO" id="GO:0006357">
    <property type="term" value="P:regulation of transcription by RNA polymerase II"/>
    <property type="evidence" value="ECO:0007669"/>
    <property type="project" value="TreeGrafter"/>
</dbReference>
<dbReference type="Pfam" id="PF10545">
    <property type="entry name" value="MADF_DNA_bdg"/>
    <property type="match status" value="1"/>
</dbReference>
<proteinExistence type="predicted"/>
<keyword evidence="1" id="KW-0732">Signal</keyword>
<dbReference type="PROSITE" id="PS51029">
    <property type="entry name" value="MADF"/>
    <property type="match status" value="1"/>
</dbReference>
<organism evidence="3 4">
    <name type="scientific">Meloidogyne javanica</name>
    <name type="common">Root-knot nematode worm</name>
    <dbReference type="NCBI Taxonomy" id="6303"/>
    <lineage>
        <taxon>Eukaryota</taxon>
        <taxon>Metazoa</taxon>
        <taxon>Ecdysozoa</taxon>
        <taxon>Nematoda</taxon>
        <taxon>Chromadorea</taxon>
        <taxon>Rhabditida</taxon>
        <taxon>Tylenchina</taxon>
        <taxon>Tylenchomorpha</taxon>
        <taxon>Tylenchoidea</taxon>
        <taxon>Meloidogynidae</taxon>
        <taxon>Meloidogyninae</taxon>
        <taxon>Meloidogyne</taxon>
        <taxon>Meloidogyne incognita group</taxon>
    </lineage>
</organism>
<dbReference type="GO" id="GO:0005667">
    <property type="term" value="C:transcription regulator complex"/>
    <property type="evidence" value="ECO:0007669"/>
    <property type="project" value="TreeGrafter"/>
</dbReference>
<dbReference type="SMART" id="SM00595">
    <property type="entry name" value="MADF"/>
    <property type="match status" value="1"/>
</dbReference>
<dbReference type="InterPro" id="IPR039353">
    <property type="entry name" value="TF_Adf1"/>
</dbReference>
<evidence type="ECO:0000256" key="1">
    <source>
        <dbReference type="SAM" id="SignalP"/>
    </source>
</evidence>
<protein>
    <submittedName>
        <fullName evidence="4">MADF domain-containing protein</fullName>
    </submittedName>
</protein>
<name>A0A915MWY9_MELJA</name>
<reference evidence="4" key="1">
    <citation type="submission" date="2022-11" db="UniProtKB">
        <authorList>
            <consortium name="WormBaseParasite"/>
        </authorList>
    </citation>
    <scope>IDENTIFICATION</scope>
</reference>
<dbReference type="AlphaFoldDB" id="A0A915MWY9"/>
<feature type="domain" description="MADF" evidence="2">
    <location>
        <begin position="23"/>
        <end position="110"/>
    </location>
</feature>
<feature type="signal peptide" evidence="1">
    <location>
        <begin position="1"/>
        <end position="21"/>
    </location>
</feature>
<dbReference type="GO" id="GO:0005634">
    <property type="term" value="C:nucleus"/>
    <property type="evidence" value="ECO:0007669"/>
    <property type="project" value="TreeGrafter"/>
</dbReference>
<evidence type="ECO:0000259" key="2">
    <source>
        <dbReference type="PROSITE" id="PS51029"/>
    </source>
</evidence>
<feature type="chain" id="PRO_5037068715" evidence="1">
    <location>
        <begin position="22"/>
        <end position="241"/>
    </location>
</feature>
<dbReference type="InterPro" id="IPR006578">
    <property type="entry name" value="MADF-dom"/>
</dbReference>
<dbReference type="PANTHER" id="PTHR12243">
    <property type="entry name" value="MADF DOMAIN TRANSCRIPTION FACTOR"/>
    <property type="match status" value="1"/>
</dbReference>
<accession>A0A915MWY9</accession>
<keyword evidence="3" id="KW-1185">Reference proteome</keyword>
<sequence length="241" mass="27838">MVGFWCYNFYMFLRLFFGTTTDLFIEIVREHEFLWRKGHEDHKDKSKCESTWARIANETGLEDGKAAKQKWKNLSDYYGRVKKPKPSGSDAKEMKWSYLKAMSFLEDERQSCSRIDSTGRSSASIENLLKVNVSINSSDEENDTQSLTSPRLTVKRRRLCENNKNDEVDDCIIELTKQIKDSLSELTPCKQFGAYVGSEIKSLASPERNEAKSNIVNILMQLKSRKRVITFDEFGNSLQNL</sequence>
<dbReference type="Proteomes" id="UP000887561">
    <property type="component" value="Unplaced"/>
</dbReference>
<dbReference type="WBParaSite" id="scaffold5318_cov287.g9401">
    <property type="protein sequence ID" value="scaffold5318_cov287.g9401"/>
    <property type="gene ID" value="scaffold5318_cov287.g9401"/>
</dbReference>
<dbReference type="PANTHER" id="PTHR12243:SF69">
    <property type="entry name" value="SI:CH73-59F11.3"/>
    <property type="match status" value="1"/>
</dbReference>
<evidence type="ECO:0000313" key="3">
    <source>
        <dbReference type="Proteomes" id="UP000887561"/>
    </source>
</evidence>